<feature type="region of interest" description="Disordered" evidence="1">
    <location>
        <begin position="1"/>
        <end position="94"/>
    </location>
</feature>
<accession>A0A834J6T8</accession>
<comment type="caution">
    <text evidence="3">The sequence shown here is derived from an EMBL/GenBank/DDBJ whole genome shotgun (WGS) entry which is preliminary data.</text>
</comment>
<dbReference type="Proteomes" id="UP000614350">
    <property type="component" value="Unassembled WGS sequence"/>
</dbReference>
<proteinExistence type="predicted"/>
<keyword evidence="2" id="KW-0472">Membrane</keyword>
<evidence type="ECO:0000256" key="2">
    <source>
        <dbReference type="SAM" id="Phobius"/>
    </source>
</evidence>
<evidence type="ECO:0000313" key="3">
    <source>
        <dbReference type="EMBL" id="KAF7382839.1"/>
    </source>
</evidence>
<sequence>MQSYRSSGRPPAPIMLVKLLQSTQHRSSSNSNSNRSNTTNVYPCATGSAGKEDREKWRRHRAEEDDMSAMSRGPPRARGPTRIKRTTPLPGGLANNTINQIPFVLLVILLSILAPSVVAEKSKEYEKWKRKEE</sequence>
<name>A0A834J6T8_VESVU</name>
<organism evidence="3 4">
    <name type="scientific">Vespula vulgaris</name>
    <name type="common">Yellow jacket</name>
    <name type="synonym">Wasp</name>
    <dbReference type="NCBI Taxonomy" id="7454"/>
    <lineage>
        <taxon>Eukaryota</taxon>
        <taxon>Metazoa</taxon>
        <taxon>Ecdysozoa</taxon>
        <taxon>Arthropoda</taxon>
        <taxon>Hexapoda</taxon>
        <taxon>Insecta</taxon>
        <taxon>Pterygota</taxon>
        <taxon>Neoptera</taxon>
        <taxon>Endopterygota</taxon>
        <taxon>Hymenoptera</taxon>
        <taxon>Apocrita</taxon>
        <taxon>Aculeata</taxon>
        <taxon>Vespoidea</taxon>
        <taxon>Vespidae</taxon>
        <taxon>Vespinae</taxon>
        <taxon>Vespula</taxon>
    </lineage>
</organism>
<keyword evidence="2" id="KW-0812">Transmembrane</keyword>
<protein>
    <submittedName>
        <fullName evidence="3">Uncharacterized protein</fullName>
    </submittedName>
</protein>
<dbReference type="EMBL" id="JACSEA010000018">
    <property type="protein sequence ID" value="KAF7382839.1"/>
    <property type="molecule type" value="Genomic_DNA"/>
</dbReference>
<feature type="compositionally biased region" description="Low complexity" evidence="1">
    <location>
        <begin position="26"/>
        <end position="40"/>
    </location>
</feature>
<evidence type="ECO:0000313" key="4">
    <source>
        <dbReference type="Proteomes" id="UP000614350"/>
    </source>
</evidence>
<keyword evidence="4" id="KW-1185">Reference proteome</keyword>
<feature type="transmembrane region" description="Helical" evidence="2">
    <location>
        <begin position="101"/>
        <end position="119"/>
    </location>
</feature>
<evidence type="ECO:0000256" key="1">
    <source>
        <dbReference type="SAM" id="MobiDB-lite"/>
    </source>
</evidence>
<dbReference type="AlphaFoldDB" id="A0A834J6T8"/>
<gene>
    <name evidence="3" type="ORF">HZH66_013241</name>
</gene>
<reference evidence="3" key="1">
    <citation type="journal article" date="2020" name="G3 (Bethesda)">
        <title>High-Quality Assemblies for Three Invasive Social Wasps from the &lt;i&gt;Vespula&lt;/i&gt; Genus.</title>
        <authorList>
            <person name="Harrop T.W.R."/>
            <person name="Guhlin J."/>
            <person name="McLaughlin G.M."/>
            <person name="Permina E."/>
            <person name="Stockwell P."/>
            <person name="Gilligan J."/>
            <person name="Le Lec M.F."/>
            <person name="Gruber M.A.M."/>
            <person name="Quinn O."/>
            <person name="Lovegrove M."/>
            <person name="Duncan E.J."/>
            <person name="Remnant E.J."/>
            <person name="Van Eeckhoven J."/>
            <person name="Graham B."/>
            <person name="Knapp R.A."/>
            <person name="Langford K.W."/>
            <person name="Kronenberg Z."/>
            <person name="Press M.O."/>
            <person name="Eacker S.M."/>
            <person name="Wilson-Rankin E.E."/>
            <person name="Purcell J."/>
            <person name="Lester P.J."/>
            <person name="Dearden P.K."/>
        </authorList>
    </citation>
    <scope>NUCLEOTIDE SEQUENCE</scope>
    <source>
        <strain evidence="3">Marl-1</strain>
    </source>
</reference>
<keyword evidence="2" id="KW-1133">Transmembrane helix</keyword>